<evidence type="ECO:0000256" key="6">
    <source>
        <dbReference type="ARBA" id="ARBA00038076"/>
    </source>
</evidence>
<name>A0A3G1A505_9CREN</name>
<feature type="transmembrane region" description="Helical" evidence="7">
    <location>
        <begin position="343"/>
        <end position="376"/>
    </location>
</feature>
<dbReference type="PANTHER" id="PTHR30572">
    <property type="entry name" value="MEMBRANE COMPONENT OF TRANSPORTER-RELATED"/>
    <property type="match status" value="1"/>
</dbReference>
<dbReference type="InterPro" id="IPR025857">
    <property type="entry name" value="MacB_PCD"/>
</dbReference>
<dbReference type="GO" id="GO:0005524">
    <property type="term" value="F:ATP binding"/>
    <property type="evidence" value="ECO:0007669"/>
    <property type="project" value="UniProtKB-KW"/>
</dbReference>
<sequence length="393" mass="41889">MNLSDYFYISYTSIKEKKGRAVGAVLGVLIAVLALSLALGVGESFQKAFVEQLQSTIAADSVFVIGGPTGLTDADIAYFKSIPGVRNAHGILMASGTVYTEKGEQQVSIVAVDPDFLPRYLGVSDMRKAVAEGESFPKGLGVLASYNLWMDPGTGRKLLDVGSTLTVRVSGKTIQLFVTGLLEQTSSSMSMGHEFQTATIYMDPDAYFTFIGKTRNYPVAIVLVDDLNRLDAITENIRALAPPGARIISAAAMVKQFTMLVGALQAFVAIISAVGMGVTALWIFDSTTISVTQRTKEIGILKALGYTSRDILIIFLLETAIVSSIGVFIGLSLAYMASNFMKVSAFGIVISPVLSLNTILLAALLPLASNVLAAFIPARRGASLNPVEALRYE</sequence>
<evidence type="ECO:0000256" key="2">
    <source>
        <dbReference type="ARBA" id="ARBA00022475"/>
    </source>
</evidence>
<evidence type="ECO:0000259" key="8">
    <source>
        <dbReference type="Pfam" id="PF02687"/>
    </source>
</evidence>
<dbReference type="AlphaFoldDB" id="A0A3G1A505"/>
<evidence type="ECO:0000256" key="7">
    <source>
        <dbReference type="SAM" id="Phobius"/>
    </source>
</evidence>
<dbReference type="PANTHER" id="PTHR30572:SF4">
    <property type="entry name" value="ABC TRANSPORTER PERMEASE YTRF"/>
    <property type="match status" value="1"/>
</dbReference>
<evidence type="ECO:0000256" key="3">
    <source>
        <dbReference type="ARBA" id="ARBA00022692"/>
    </source>
</evidence>
<dbReference type="GeneID" id="16574352"/>
<comment type="subcellular location">
    <subcellularLocation>
        <location evidence="1">Cell membrane</location>
        <topology evidence="1">Multi-pass membrane protein</topology>
    </subcellularLocation>
</comment>
<feature type="transmembrane region" description="Helical" evidence="7">
    <location>
        <begin position="311"/>
        <end position="337"/>
    </location>
</feature>
<proteinExistence type="inferred from homology"/>
<dbReference type="GO" id="GO:0022857">
    <property type="term" value="F:transmembrane transporter activity"/>
    <property type="evidence" value="ECO:0007669"/>
    <property type="project" value="TreeGrafter"/>
</dbReference>
<feature type="transmembrane region" description="Helical" evidence="7">
    <location>
        <begin position="21"/>
        <end position="42"/>
    </location>
</feature>
<evidence type="ECO:0000259" key="9">
    <source>
        <dbReference type="Pfam" id="PF12704"/>
    </source>
</evidence>
<comment type="similarity">
    <text evidence="6">Belongs to the ABC-4 integral membrane protein family.</text>
</comment>
<feature type="domain" description="ABC3 transporter permease C-terminal" evidence="8">
    <location>
        <begin position="270"/>
        <end position="386"/>
    </location>
</feature>
<dbReference type="EMBL" id="CP007493">
    <property type="protein sequence ID" value="AJB41839.1"/>
    <property type="molecule type" value="Genomic_DNA"/>
</dbReference>
<keyword evidence="10" id="KW-0067">ATP-binding</keyword>
<dbReference type="STRING" id="697581.TCARB_0787"/>
<evidence type="ECO:0000256" key="5">
    <source>
        <dbReference type="ARBA" id="ARBA00023136"/>
    </source>
</evidence>
<keyword evidence="3 7" id="KW-0812">Transmembrane</keyword>
<keyword evidence="10" id="KW-0547">Nucleotide-binding</keyword>
<feature type="domain" description="MacB-like periplasmic core" evidence="9">
    <location>
        <begin position="24"/>
        <end position="239"/>
    </location>
</feature>
<evidence type="ECO:0000256" key="4">
    <source>
        <dbReference type="ARBA" id="ARBA00022989"/>
    </source>
</evidence>
<keyword evidence="5 7" id="KW-0472">Membrane</keyword>
<evidence type="ECO:0000256" key="1">
    <source>
        <dbReference type="ARBA" id="ARBA00004651"/>
    </source>
</evidence>
<feature type="transmembrane region" description="Helical" evidence="7">
    <location>
        <begin position="257"/>
        <end position="284"/>
    </location>
</feature>
<keyword evidence="4 7" id="KW-1133">Transmembrane helix</keyword>
<dbReference type="RefSeq" id="WP_020963353.1">
    <property type="nucleotide sequence ID" value="NZ_CP007493.1"/>
</dbReference>
<evidence type="ECO:0000313" key="11">
    <source>
        <dbReference type="Proteomes" id="UP000266720"/>
    </source>
</evidence>
<dbReference type="InterPro" id="IPR050250">
    <property type="entry name" value="Macrolide_Exporter_MacB"/>
</dbReference>
<dbReference type="KEGG" id="tcb:TCARB_0787"/>
<dbReference type="GO" id="GO:0005886">
    <property type="term" value="C:plasma membrane"/>
    <property type="evidence" value="ECO:0007669"/>
    <property type="project" value="UniProtKB-SubCell"/>
</dbReference>
<keyword evidence="2" id="KW-1003">Cell membrane</keyword>
<dbReference type="Proteomes" id="UP000266720">
    <property type="component" value="Chromosome"/>
</dbReference>
<dbReference type="InterPro" id="IPR003838">
    <property type="entry name" value="ABC3_permease_C"/>
</dbReference>
<evidence type="ECO:0000313" key="10">
    <source>
        <dbReference type="EMBL" id="AJB41839.1"/>
    </source>
</evidence>
<gene>
    <name evidence="10" type="ORF">TCARB_0787</name>
</gene>
<dbReference type="Pfam" id="PF02687">
    <property type="entry name" value="FtsX"/>
    <property type="match status" value="1"/>
</dbReference>
<accession>A0A3G1A505</accession>
<organism evidence="10 11">
    <name type="scientific">Thermofilum adornatum 1505</name>
    <dbReference type="NCBI Taxonomy" id="697581"/>
    <lineage>
        <taxon>Archaea</taxon>
        <taxon>Thermoproteota</taxon>
        <taxon>Thermoprotei</taxon>
        <taxon>Thermofilales</taxon>
        <taxon>Thermofilaceae</taxon>
        <taxon>Thermofilum</taxon>
    </lineage>
</organism>
<protein>
    <submittedName>
        <fullName evidence="10">Macrolide export ATP-binding/permease protein MacB</fullName>
    </submittedName>
</protein>
<dbReference type="Pfam" id="PF12704">
    <property type="entry name" value="MacB_PCD"/>
    <property type="match status" value="1"/>
</dbReference>
<dbReference type="GeneID" id="25406219"/>
<reference evidence="11" key="1">
    <citation type="book" date="2010" name="EXTREMOPHILES" publisher="0:0-0">
        <title>Complete genome sequences of ten hyperthermophilic archaea reveal their metabolic capabilities and possible ecological roles.</title>
        <editorList>
            <person name="?"/>
        </editorList>
        <authorList>
            <person name="Ravin N.V."/>
            <person name="Mardanov A.V."/>
            <person name="Bonch-Osmolovskaya E.A."/>
            <person name="Skryabin K.G."/>
        </authorList>
    </citation>
    <scope>NUCLEOTIDE SEQUENCE [LARGE SCALE GENOMIC DNA]</scope>
    <source>
        <strain evidence="11">1505</strain>
    </source>
</reference>